<accession>A0A3L6RG84</accession>
<feature type="compositionally biased region" description="Basic and acidic residues" evidence="1">
    <location>
        <begin position="75"/>
        <end position="94"/>
    </location>
</feature>
<feature type="region of interest" description="Disordered" evidence="1">
    <location>
        <begin position="1"/>
        <end position="27"/>
    </location>
</feature>
<feature type="region of interest" description="Disordered" evidence="1">
    <location>
        <begin position="42"/>
        <end position="94"/>
    </location>
</feature>
<comment type="caution">
    <text evidence="2">The sequence shown here is derived from an EMBL/GenBank/DDBJ whole genome shotgun (WGS) entry which is preliminary data.</text>
</comment>
<reference evidence="3" key="1">
    <citation type="journal article" date="2019" name="Nat. Commun.">
        <title>The genome of broomcorn millet.</title>
        <authorList>
            <person name="Zou C."/>
            <person name="Miki D."/>
            <person name="Li D."/>
            <person name="Tang Q."/>
            <person name="Xiao L."/>
            <person name="Rajput S."/>
            <person name="Deng P."/>
            <person name="Jia W."/>
            <person name="Huang R."/>
            <person name="Zhang M."/>
            <person name="Sun Y."/>
            <person name="Hu J."/>
            <person name="Fu X."/>
            <person name="Schnable P.S."/>
            <person name="Li F."/>
            <person name="Zhang H."/>
            <person name="Feng B."/>
            <person name="Zhu X."/>
            <person name="Liu R."/>
            <person name="Schnable J.C."/>
            <person name="Zhu J.-K."/>
            <person name="Zhang H."/>
        </authorList>
    </citation>
    <scope>NUCLEOTIDE SEQUENCE [LARGE SCALE GENOMIC DNA]</scope>
</reference>
<dbReference type="EMBL" id="PQIB02000008">
    <property type="protein sequence ID" value="RLN03510.1"/>
    <property type="molecule type" value="Genomic_DNA"/>
</dbReference>
<gene>
    <name evidence="2" type="ORF">C2845_PM13G05810</name>
</gene>
<feature type="compositionally biased region" description="Basic and acidic residues" evidence="1">
    <location>
        <begin position="55"/>
        <end position="64"/>
    </location>
</feature>
<protein>
    <submittedName>
        <fullName evidence="2">Uncharacterized protein</fullName>
    </submittedName>
</protein>
<dbReference type="AlphaFoldDB" id="A0A3L6RG84"/>
<feature type="region of interest" description="Disordered" evidence="1">
    <location>
        <begin position="109"/>
        <end position="156"/>
    </location>
</feature>
<name>A0A3L6RG84_PANMI</name>
<organism evidence="2 3">
    <name type="scientific">Panicum miliaceum</name>
    <name type="common">Proso millet</name>
    <name type="synonym">Broomcorn millet</name>
    <dbReference type="NCBI Taxonomy" id="4540"/>
    <lineage>
        <taxon>Eukaryota</taxon>
        <taxon>Viridiplantae</taxon>
        <taxon>Streptophyta</taxon>
        <taxon>Embryophyta</taxon>
        <taxon>Tracheophyta</taxon>
        <taxon>Spermatophyta</taxon>
        <taxon>Magnoliopsida</taxon>
        <taxon>Liliopsida</taxon>
        <taxon>Poales</taxon>
        <taxon>Poaceae</taxon>
        <taxon>PACMAD clade</taxon>
        <taxon>Panicoideae</taxon>
        <taxon>Panicodae</taxon>
        <taxon>Paniceae</taxon>
        <taxon>Panicinae</taxon>
        <taxon>Panicum</taxon>
        <taxon>Panicum sect. Panicum</taxon>
    </lineage>
</organism>
<dbReference type="Proteomes" id="UP000275267">
    <property type="component" value="Unassembled WGS sequence"/>
</dbReference>
<keyword evidence="3" id="KW-1185">Reference proteome</keyword>
<sequence length="156" mass="16955">MERARSSVAGEVRFSIGGREMEGTTTQATDIASRFARLRAKFEEGSGAGSTKQHPNTEGEEKAFKSAVAGAGTTEHPRTEGEENKSYRTEGEEKKAYEVVDLGVGFARVRDDPEMPGGVSMTRRPCTSTPCWAVASPSARRPRPPSRRGPGRRGRR</sequence>
<evidence type="ECO:0000256" key="1">
    <source>
        <dbReference type="SAM" id="MobiDB-lite"/>
    </source>
</evidence>
<proteinExistence type="predicted"/>
<evidence type="ECO:0000313" key="2">
    <source>
        <dbReference type="EMBL" id="RLN03510.1"/>
    </source>
</evidence>
<feature type="compositionally biased region" description="Basic residues" evidence="1">
    <location>
        <begin position="140"/>
        <end position="156"/>
    </location>
</feature>
<evidence type="ECO:0000313" key="3">
    <source>
        <dbReference type="Proteomes" id="UP000275267"/>
    </source>
</evidence>